<dbReference type="InterPro" id="IPR036388">
    <property type="entry name" value="WH-like_DNA-bd_sf"/>
</dbReference>
<dbReference type="Gene3D" id="1.10.10.10">
    <property type="entry name" value="Winged helix-like DNA-binding domain superfamily/Winged helix DNA-binding domain"/>
    <property type="match status" value="1"/>
</dbReference>
<evidence type="ECO:0000256" key="3">
    <source>
        <dbReference type="ARBA" id="ARBA00023163"/>
    </source>
</evidence>
<dbReference type="Pfam" id="PF00392">
    <property type="entry name" value="GntR"/>
    <property type="match status" value="1"/>
</dbReference>
<evidence type="ECO:0000313" key="6">
    <source>
        <dbReference type="EMBL" id="TCT02728.1"/>
    </source>
</evidence>
<proteinExistence type="predicted"/>
<dbReference type="GO" id="GO:0003677">
    <property type="term" value="F:DNA binding"/>
    <property type="evidence" value="ECO:0007669"/>
    <property type="project" value="UniProtKB-UniRule"/>
</dbReference>
<dbReference type="GO" id="GO:0045892">
    <property type="term" value="P:negative regulation of DNA-templated transcription"/>
    <property type="evidence" value="ECO:0007669"/>
    <property type="project" value="UniProtKB-UniRule"/>
</dbReference>
<dbReference type="SUPFAM" id="SSF64288">
    <property type="entry name" value="Chorismate lyase-like"/>
    <property type="match status" value="1"/>
</dbReference>
<dbReference type="PANTHER" id="PTHR44846:SF16">
    <property type="entry name" value="TRANSCRIPTIONAL REGULATOR PHNF-RELATED"/>
    <property type="match status" value="1"/>
</dbReference>
<feature type="domain" description="HTH gntR-type" evidence="5">
    <location>
        <begin position="10"/>
        <end position="78"/>
    </location>
</feature>
<dbReference type="GO" id="GO:0003700">
    <property type="term" value="F:DNA-binding transcription factor activity"/>
    <property type="evidence" value="ECO:0007669"/>
    <property type="project" value="UniProtKB-UniRule"/>
</dbReference>
<keyword evidence="2" id="KW-0238">DNA-binding</keyword>
<dbReference type="InterPro" id="IPR011663">
    <property type="entry name" value="UTRA"/>
</dbReference>
<name>A0A4V2UX98_9HYPH</name>
<dbReference type="SUPFAM" id="SSF46785">
    <property type="entry name" value="Winged helix' DNA-binding domain"/>
    <property type="match status" value="1"/>
</dbReference>
<dbReference type="PANTHER" id="PTHR44846">
    <property type="entry name" value="MANNOSYL-D-GLYCERATE TRANSPORT/METABOLISM SYSTEM REPRESSOR MNGR-RELATED"/>
    <property type="match status" value="1"/>
</dbReference>
<dbReference type="NCBIfam" id="TIGR02018">
    <property type="entry name" value="his_ut_repres"/>
    <property type="match status" value="1"/>
</dbReference>
<dbReference type="InterPro" id="IPR000524">
    <property type="entry name" value="Tscrpt_reg_HTH_GntR"/>
</dbReference>
<dbReference type="AlphaFoldDB" id="A0A4V2UX98"/>
<evidence type="ECO:0000259" key="5">
    <source>
        <dbReference type="PROSITE" id="PS50949"/>
    </source>
</evidence>
<dbReference type="Gene3D" id="3.40.1410.10">
    <property type="entry name" value="Chorismate lyase-like"/>
    <property type="match status" value="1"/>
</dbReference>
<dbReference type="InterPro" id="IPR050679">
    <property type="entry name" value="Bact_HTH_transcr_reg"/>
</dbReference>
<dbReference type="PROSITE" id="PS50949">
    <property type="entry name" value="HTH_GNTR"/>
    <property type="match status" value="1"/>
</dbReference>
<evidence type="ECO:0000256" key="4">
    <source>
        <dbReference type="NCBIfam" id="TIGR02018"/>
    </source>
</evidence>
<organism evidence="6 7">
    <name type="scientific">Tepidamorphus gemmatus</name>
    <dbReference type="NCBI Taxonomy" id="747076"/>
    <lineage>
        <taxon>Bacteria</taxon>
        <taxon>Pseudomonadati</taxon>
        <taxon>Pseudomonadota</taxon>
        <taxon>Alphaproteobacteria</taxon>
        <taxon>Hyphomicrobiales</taxon>
        <taxon>Tepidamorphaceae</taxon>
        <taxon>Tepidamorphus</taxon>
    </lineage>
</organism>
<dbReference type="FunFam" id="1.10.10.10:FF:000079">
    <property type="entry name" value="GntR family transcriptional regulator"/>
    <property type="match status" value="1"/>
</dbReference>
<dbReference type="CDD" id="cd07377">
    <property type="entry name" value="WHTH_GntR"/>
    <property type="match status" value="1"/>
</dbReference>
<dbReference type="InterPro" id="IPR010248">
    <property type="entry name" value="His_ut_repres"/>
</dbReference>
<evidence type="ECO:0000256" key="1">
    <source>
        <dbReference type="ARBA" id="ARBA00023015"/>
    </source>
</evidence>
<dbReference type="Pfam" id="PF07702">
    <property type="entry name" value="UTRA"/>
    <property type="match status" value="1"/>
</dbReference>
<protein>
    <recommendedName>
        <fullName evidence="4">Histidine utilization repressor</fullName>
    </recommendedName>
</protein>
<dbReference type="SMART" id="SM00345">
    <property type="entry name" value="HTH_GNTR"/>
    <property type="match status" value="1"/>
</dbReference>
<dbReference type="InterPro" id="IPR028978">
    <property type="entry name" value="Chorismate_lyase_/UTRA_dom_sf"/>
</dbReference>
<keyword evidence="3" id="KW-0804">Transcription</keyword>
<evidence type="ECO:0000256" key="2">
    <source>
        <dbReference type="ARBA" id="ARBA00023125"/>
    </source>
</evidence>
<dbReference type="SMART" id="SM00866">
    <property type="entry name" value="UTRA"/>
    <property type="match status" value="1"/>
</dbReference>
<dbReference type="GO" id="GO:0006547">
    <property type="term" value="P:L-histidine metabolic process"/>
    <property type="evidence" value="ECO:0007669"/>
    <property type="project" value="UniProtKB-UniRule"/>
</dbReference>
<dbReference type="EMBL" id="SMAK01000024">
    <property type="protein sequence ID" value="TCT02728.1"/>
    <property type="molecule type" value="Genomic_DNA"/>
</dbReference>
<dbReference type="InterPro" id="IPR036390">
    <property type="entry name" value="WH_DNA-bd_sf"/>
</dbReference>
<keyword evidence="7" id="KW-1185">Reference proteome</keyword>
<dbReference type="PRINTS" id="PR00035">
    <property type="entry name" value="HTHGNTR"/>
</dbReference>
<dbReference type="Proteomes" id="UP000295678">
    <property type="component" value="Unassembled WGS sequence"/>
</dbReference>
<gene>
    <name evidence="6" type="ORF">EDC22_1247</name>
</gene>
<accession>A0A4V2UX98</accession>
<reference evidence="6 7" key="1">
    <citation type="submission" date="2019-03" db="EMBL/GenBank/DDBJ databases">
        <title>Genomic Encyclopedia of Type Strains, Phase IV (KMG-IV): sequencing the most valuable type-strain genomes for metagenomic binning, comparative biology and taxonomic classification.</title>
        <authorList>
            <person name="Goeker M."/>
        </authorList>
    </citation>
    <scope>NUCLEOTIDE SEQUENCE [LARGE SCALE GENOMIC DNA]</scope>
    <source>
        <strain evidence="6 7">DSM 19345</strain>
    </source>
</reference>
<sequence>MMTALSDTDGPLYERVKGFILRNIGAGAWAHGRRLPSENELVSSLGVSRMTVNRALRELAAAGILVRIQGVGTFIAPPKPRSALIEIRDISEEITARGNRHRAEVLALERVTATPDLAAAFEFPRTRPVFHSVVLHFEDDLPVQLEERHVNPDFAPHYGDQDFTAMTTFEYLQAQTPVTEVEHIITAIAADSRTAAMLQLPRGEPCPLLYRRTWSGTAVVTVNRFIYAGSRIPLGSRYRPVDAPRSG</sequence>
<comment type="caution">
    <text evidence="6">The sequence shown here is derived from an EMBL/GenBank/DDBJ whole genome shotgun (WGS) entry which is preliminary data.</text>
</comment>
<evidence type="ECO:0000313" key="7">
    <source>
        <dbReference type="Proteomes" id="UP000295678"/>
    </source>
</evidence>
<keyword evidence="1" id="KW-0805">Transcription regulation</keyword>